<keyword evidence="3" id="KW-1185">Reference proteome</keyword>
<keyword evidence="1" id="KW-0812">Transmembrane</keyword>
<dbReference type="HOGENOM" id="CLU_550823_0_0_4"/>
<dbReference type="STRING" id="365046.Rta_02890"/>
<evidence type="ECO:0000256" key="1">
    <source>
        <dbReference type="SAM" id="Phobius"/>
    </source>
</evidence>
<protein>
    <submittedName>
        <fullName evidence="2">Candidate membrane protein</fullName>
    </submittedName>
</protein>
<evidence type="ECO:0000313" key="2">
    <source>
        <dbReference type="EMBL" id="AEG91354.1"/>
    </source>
</evidence>
<accession>F5Y4N6</accession>
<evidence type="ECO:0000313" key="3">
    <source>
        <dbReference type="Proteomes" id="UP000008385"/>
    </source>
</evidence>
<feature type="transmembrane region" description="Helical" evidence="1">
    <location>
        <begin position="176"/>
        <end position="196"/>
    </location>
</feature>
<dbReference type="AlphaFoldDB" id="F5Y4N6"/>
<keyword evidence="1" id="KW-1133">Transmembrane helix</keyword>
<reference evidence="3" key="1">
    <citation type="submission" date="2006-01" db="EMBL/GenBank/DDBJ databases">
        <title>Genome of the cyst-dividing bacterium Ramlibacter tataouinensis.</title>
        <authorList>
            <person name="Barakat M."/>
            <person name="Ortet P."/>
            <person name="De Luca G."/>
            <person name="Jourlin-Castelli C."/>
            <person name="Ansaldi M."/>
            <person name="Py B."/>
            <person name="Fichant G."/>
            <person name="Coutinho P."/>
            <person name="Voulhoux R."/>
            <person name="Bastien O."/>
            <person name="Roy S."/>
            <person name="Marechal E."/>
            <person name="Henrissat B."/>
            <person name="Quentin Y."/>
            <person name="Noirot P."/>
            <person name="Filloux A."/>
            <person name="Mejean V."/>
            <person name="DuBow M."/>
            <person name="Barras F."/>
            <person name="Heulin T."/>
        </authorList>
    </citation>
    <scope>NUCLEOTIDE SEQUENCE [LARGE SCALE GENOMIC DNA]</scope>
    <source>
        <strain evidence="3">ATCC BAA-407 / DSM 14655 / LMG 21543 / TTB310</strain>
    </source>
</reference>
<sequence length="583" mass="63236">MPDLLQILADALYATGGLFTVMEIALVGIAAAMVLLRPHLGARLFEAIEIRGARIAHRRWVAVLVVGAAAIAMRALALAWVGIPDPLVHDEHSIWLQGQTFAAGRMANPTHPLWEHFETFYVNHVPAYASMYFPGRGAPLALGFAMFGDPWIGVWLSMVLLCMATTWMLQGWVSPGLALLGGLIVAVRLGVLSFWVNSYYGGAIIAFGATLVVGALPRLLREPRWTQGLVMGLGAAILMVSRPYEGALLCAPVGLLLAWRFARPRLPATRKALAHAFVPAIACIAAGAALLVSYNLATTQNALKTPYGLNRATYASAPAFVVADAVPSAQRGPQHFRDYFAEEAEPYERTTSALQVARGIVGKVGYTWNFYVGLTFLAAFLAGLWSSRRDGFLLGTSGFFMAGYALVTWNFPQYTAPLMPILMVIMMRGFQWLASTGNPLGLGAARMMPTVAVVLLMASLGVAGAAPQVFSGSSPQAPCCKVDQPNLRQQINARLASIPGRDLVLVLNSPHNPLTFELVNNDPDIDQAPVVWAHRLGDARDERLLQYFSDRVVWTFEWAPDAQAGFHIALVRQQERHGQAAQK</sequence>
<feature type="transmembrane region" description="Helical" evidence="1">
    <location>
        <begin position="447"/>
        <end position="470"/>
    </location>
</feature>
<feature type="transmembrane region" description="Helical" evidence="1">
    <location>
        <begin position="60"/>
        <end position="83"/>
    </location>
</feature>
<feature type="transmembrane region" description="Helical" evidence="1">
    <location>
        <begin position="368"/>
        <end position="385"/>
    </location>
</feature>
<name>F5Y4N6_RAMTT</name>
<feature type="transmembrane region" description="Helical" evidence="1">
    <location>
        <begin position="417"/>
        <end position="435"/>
    </location>
</feature>
<feature type="transmembrane region" description="Helical" evidence="1">
    <location>
        <begin position="392"/>
        <end position="411"/>
    </location>
</feature>
<feature type="transmembrane region" description="Helical" evidence="1">
    <location>
        <begin position="202"/>
        <end position="220"/>
    </location>
</feature>
<keyword evidence="1" id="KW-0472">Membrane</keyword>
<organism evidence="2 3">
    <name type="scientific">Ramlibacter tataouinensis (strain ATCC BAA-407 / DSM 14655 / LMG 21543 / TTB310)</name>
    <dbReference type="NCBI Taxonomy" id="365046"/>
    <lineage>
        <taxon>Bacteria</taxon>
        <taxon>Pseudomonadati</taxon>
        <taxon>Pseudomonadota</taxon>
        <taxon>Betaproteobacteria</taxon>
        <taxon>Burkholderiales</taxon>
        <taxon>Comamonadaceae</taxon>
        <taxon>Ramlibacter</taxon>
    </lineage>
</organism>
<dbReference type="KEGG" id="rta:Rta_02890"/>
<feature type="transmembrane region" description="Helical" evidence="1">
    <location>
        <begin position="246"/>
        <end position="262"/>
    </location>
</feature>
<gene>
    <name evidence="2" type="ordered locus">Rta_02890</name>
</gene>
<reference evidence="2 3" key="2">
    <citation type="journal article" date="2011" name="PLoS ONE">
        <title>The Cyst-Dividing Bacterium Ramlibacter tataouinensis TTB310 Genome Reveals a Well-Stocked Toolbox for Adaptation to a Desert Environment.</title>
        <authorList>
            <person name="De Luca G."/>
            <person name="Barakat M."/>
            <person name="Ortet P."/>
            <person name="Fochesato S."/>
            <person name="Jourlin-Castelli C."/>
            <person name="Ansaldi M."/>
            <person name="Py B."/>
            <person name="Fichant G."/>
            <person name="Coutinho P.M."/>
            <person name="Voulhoux R."/>
            <person name="Bastien O."/>
            <person name="Marechal E."/>
            <person name="Henrissat B."/>
            <person name="Quentin Y."/>
            <person name="Noirot P."/>
            <person name="Filloux A."/>
            <person name="Mejean V."/>
            <person name="Dubow M.S."/>
            <person name="Barras F."/>
            <person name="Barbe V."/>
            <person name="Weissenbach J."/>
            <person name="Mihalcescu I."/>
            <person name="Vermeglio A."/>
            <person name="Achouak W."/>
            <person name="Heulin T."/>
        </authorList>
    </citation>
    <scope>NUCLEOTIDE SEQUENCE [LARGE SCALE GENOMIC DNA]</scope>
    <source>
        <strain evidence="3">ATCC BAA-407 / DSM 14655 / LMG 21543 / TTB310</strain>
    </source>
</reference>
<dbReference type="RefSeq" id="WP_013899587.1">
    <property type="nucleotide sequence ID" value="NC_015677.1"/>
</dbReference>
<feature type="transmembrane region" description="Helical" evidence="1">
    <location>
        <begin position="12"/>
        <end position="36"/>
    </location>
</feature>
<proteinExistence type="predicted"/>
<dbReference type="Proteomes" id="UP000008385">
    <property type="component" value="Chromosome"/>
</dbReference>
<feature type="transmembrane region" description="Helical" evidence="1">
    <location>
        <begin position="274"/>
        <end position="297"/>
    </location>
</feature>
<dbReference type="eggNOG" id="ENOG502ZC21">
    <property type="taxonomic scope" value="Bacteria"/>
</dbReference>
<feature type="transmembrane region" description="Helical" evidence="1">
    <location>
        <begin position="151"/>
        <end position="169"/>
    </location>
</feature>
<dbReference type="OrthoDB" id="110984at2"/>
<dbReference type="EMBL" id="CP000245">
    <property type="protein sequence ID" value="AEG91354.1"/>
    <property type="molecule type" value="Genomic_DNA"/>
</dbReference>